<evidence type="ECO:0000313" key="2">
    <source>
        <dbReference type="Proteomes" id="UP000316921"/>
    </source>
</evidence>
<organism evidence="1 2">
    <name type="scientific">Engelhardtia mirabilis</name>
    <dbReference type="NCBI Taxonomy" id="2528011"/>
    <lineage>
        <taxon>Bacteria</taxon>
        <taxon>Pseudomonadati</taxon>
        <taxon>Planctomycetota</taxon>
        <taxon>Planctomycetia</taxon>
        <taxon>Planctomycetia incertae sedis</taxon>
        <taxon>Engelhardtia</taxon>
    </lineage>
</organism>
<reference evidence="1 2" key="1">
    <citation type="submission" date="2019-02" db="EMBL/GenBank/DDBJ databases">
        <title>Deep-cultivation of Planctomycetes and their phenomic and genomic characterization uncovers novel biology.</title>
        <authorList>
            <person name="Wiegand S."/>
            <person name="Jogler M."/>
            <person name="Boedeker C."/>
            <person name="Pinto D."/>
            <person name="Vollmers J."/>
            <person name="Rivas-Marin E."/>
            <person name="Kohn T."/>
            <person name="Peeters S.H."/>
            <person name="Heuer A."/>
            <person name="Rast P."/>
            <person name="Oberbeckmann S."/>
            <person name="Bunk B."/>
            <person name="Jeske O."/>
            <person name="Meyerdierks A."/>
            <person name="Storesund J.E."/>
            <person name="Kallscheuer N."/>
            <person name="Luecker S."/>
            <person name="Lage O.M."/>
            <person name="Pohl T."/>
            <person name="Merkel B.J."/>
            <person name="Hornburger P."/>
            <person name="Mueller R.-W."/>
            <person name="Bruemmer F."/>
            <person name="Labrenz M."/>
            <person name="Spormann A.M."/>
            <person name="Op den Camp H."/>
            <person name="Overmann J."/>
            <person name="Amann R."/>
            <person name="Jetten M.S.M."/>
            <person name="Mascher T."/>
            <person name="Medema M.H."/>
            <person name="Devos D.P."/>
            <person name="Kaster A.-K."/>
            <person name="Ovreas L."/>
            <person name="Rohde M."/>
            <person name="Galperin M.Y."/>
            <person name="Jogler C."/>
        </authorList>
    </citation>
    <scope>NUCLEOTIDE SEQUENCE [LARGE SCALE GENOMIC DNA]</scope>
    <source>
        <strain evidence="1 2">Pla133</strain>
    </source>
</reference>
<accession>A0A518BEI4</accession>
<protein>
    <submittedName>
        <fullName evidence="1">Uncharacterized protein</fullName>
    </submittedName>
</protein>
<gene>
    <name evidence="1" type="ORF">Pla133_03570</name>
</gene>
<dbReference type="RefSeq" id="WP_145061761.1">
    <property type="nucleotide sequence ID" value="NZ_CP036287.1"/>
</dbReference>
<keyword evidence="2" id="KW-1185">Reference proteome</keyword>
<name>A0A518BEI4_9BACT</name>
<dbReference type="EMBL" id="CP036287">
    <property type="protein sequence ID" value="QDU65293.1"/>
    <property type="molecule type" value="Genomic_DNA"/>
</dbReference>
<evidence type="ECO:0000313" key="1">
    <source>
        <dbReference type="EMBL" id="QDU65293.1"/>
    </source>
</evidence>
<dbReference type="Proteomes" id="UP000316921">
    <property type="component" value="Chromosome"/>
</dbReference>
<dbReference type="KEGG" id="pbap:Pla133_03570"/>
<sequence length="175" mass="19130">MTGAGGRLVSLLSDLRGGGTGEESIGVDLSRLKSAPTDYAIQEIARAIAPSNGDRERIINGLQAALSRALEGSEVFEPEGLSEDILVDVLLNYLTEVVFEQVVLDSDHAFEKAEDPEVNVKREGELFEVVEASVDKHLHPLLGDNVSQFSADDLAKLQRDALKEVWEEWDAEVQE</sequence>
<proteinExistence type="predicted"/>
<dbReference type="AlphaFoldDB" id="A0A518BEI4"/>